<comment type="caution">
    <text evidence="2">The sequence shown here is derived from an EMBL/GenBank/DDBJ whole genome shotgun (WGS) entry which is preliminary data.</text>
</comment>
<gene>
    <name evidence="2" type="ORF">RRG08_042038</name>
</gene>
<dbReference type="Proteomes" id="UP001283361">
    <property type="component" value="Unassembled WGS sequence"/>
</dbReference>
<dbReference type="InterPro" id="IPR016187">
    <property type="entry name" value="CTDL_fold"/>
</dbReference>
<protein>
    <recommendedName>
        <fullName evidence="1">C-type lectin domain-containing protein</fullName>
    </recommendedName>
</protein>
<evidence type="ECO:0000313" key="2">
    <source>
        <dbReference type="EMBL" id="KAK3764728.1"/>
    </source>
</evidence>
<dbReference type="InterPro" id="IPR016186">
    <property type="entry name" value="C-type_lectin-like/link_sf"/>
</dbReference>
<dbReference type="Pfam" id="PF00059">
    <property type="entry name" value="Lectin_C"/>
    <property type="match status" value="1"/>
</dbReference>
<sequence length="220" mass="24236">MPDKSVLSLVLMGITVGRAVFFDFHPIASYKSFNVHELLCQNLGYDGLATVSSPEMYAYALKVTANLRQNTGEYIGLRNNSNTNIVNWDDGTLPAVDTPWRSSAKDFSTKRCGNIHFSGSIKSIQCDLKKFSLCGNHKNLPTEAHGRTILGQQPTGVSSSLSVTKVLSDLECVLLCGQDHRCRVAEFNFDLLTCMTLEAGSYTGFTVNSKFQTFVRNGFL</sequence>
<dbReference type="SUPFAM" id="SSF56436">
    <property type="entry name" value="C-type lectin-like"/>
    <property type="match status" value="1"/>
</dbReference>
<evidence type="ECO:0000259" key="1">
    <source>
        <dbReference type="PROSITE" id="PS50041"/>
    </source>
</evidence>
<dbReference type="PROSITE" id="PS50041">
    <property type="entry name" value="C_TYPE_LECTIN_2"/>
    <property type="match status" value="1"/>
</dbReference>
<proteinExistence type="predicted"/>
<organism evidence="2 3">
    <name type="scientific">Elysia crispata</name>
    <name type="common">lettuce slug</name>
    <dbReference type="NCBI Taxonomy" id="231223"/>
    <lineage>
        <taxon>Eukaryota</taxon>
        <taxon>Metazoa</taxon>
        <taxon>Spiralia</taxon>
        <taxon>Lophotrochozoa</taxon>
        <taxon>Mollusca</taxon>
        <taxon>Gastropoda</taxon>
        <taxon>Heterobranchia</taxon>
        <taxon>Euthyneura</taxon>
        <taxon>Panpulmonata</taxon>
        <taxon>Sacoglossa</taxon>
        <taxon>Placobranchoidea</taxon>
        <taxon>Plakobranchidae</taxon>
        <taxon>Elysia</taxon>
    </lineage>
</organism>
<name>A0AAE1DCV3_9GAST</name>
<reference evidence="2" key="1">
    <citation type="journal article" date="2023" name="G3 (Bethesda)">
        <title>A reference genome for the long-term kleptoplast-retaining sea slug Elysia crispata morphotype clarki.</title>
        <authorList>
            <person name="Eastman K.E."/>
            <person name="Pendleton A.L."/>
            <person name="Shaikh M.A."/>
            <person name="Suttiyut T."/>
            <person name="Ogas R."/>
            <person name="Tomko P."/>
            <person name="Gavelis G."/>
            <person name="Widhalm J.R."/>
            <person name="Wisecaver J.H."/>
        </authorList>
    </citation>
    <scope>NUCLEOTIDE SEQUENCE</scope>
    <source>
        <strain evidence="2">ECLA1</strain>
    </source>
</reference>
<dbReference type="Gene3D" id="3.10.100.10">
    <property type="entry name" value="Mannose-Binding Protein A, subunit A"/>
    <property type="match status" value="1"/>
</dbReference>
<keyword evidence="3" id="KW-1185">Reference proteome</keyword>
<accession>A0AAE1DCV3</accession>
<evidence type="ECO:0000313" key="3">
    <source>
        <dbReference type="Proteomes" id="UP001283361"/>
    </source>
</evidence>
<dbReference type="AlphaFoldDB" id="A0AAE1DCV3"/>
<dbReference type="CDD" id="cd00037">
    <property type="entry name" value="CLECT"/>
    <property type="match status" value="1"/>
</dbReference>
<feature type="domain" description="C-type lectin" evidence="1">
    <location>
        <begin position="31"/>
        <end position="135"/>
    </location>
</feature>
<dbReference type="InterPro" id="IPR001304">
    <property type="entry name" value="C-type_lectin-like"/>
</dbReference>
<dbReference type="EMBL" id="JAWDGP010004412">
    <property type="protein sequence ID" value="KAK3764728.1"/>
    <property type="molecule type" value="Genomic_DNA"/>
</dbReference>